<evidence type="ECO:0008006" key="4">
    <source>
        <dbReference type="Google" id="ProtNLM"/>
    </source>
</evidence>
<name>A0ABP7IVU9_9ACTN</name>
<keyword evidence="3" id="KW-1185">Reference proteome</keyword>
<feature type="chain" id="PRO_5046611109" description="DUF3558 domain-containing protein" evidence="1">
    <location>
        <begin position="31"/>
        <end position="209"/>
    </location>
</feature>
<dbReference type="PROSITE" id="PS51257">
    <property type="entry name" value="PROKAR_LIPOPROTEIN"/>
    <property type="match status" value="1"/>
</dbReference>
<accession>A0ABP7IVU9</accession>
<comment type="caution">
    <text evidence="2">The sequence shown here is derived from an EMBL/GenBank/DDBJ whole genome shotgun (WGS) entry which is preliminary data.</text>
</comment>
<organism evidence="2 3">
    <name type="scientific">Streptomyces coacervatus</name>
    <dbReference type="NCBI Taxonomy" id="647381"/>
    <lineage>
        <taxon>Bacteria</taxon>
        <taxon>Bacillati</taxon>
        <taxon>Actinomycetota</taxon>
        <taxon>Actinomycetes</taxon>
        <taxon>Kitasatosporales</taxon>
        <taxon>Streptomycetaceae</taxon>
        <taxon>Streptomyces</taxon>
    </lineage>
</organism>
<dbReference type="RefSeq" id="WP_275773162.1">
    <property type="nucleotide sequence ID" value="NZ_BAABDE010000025.1"/>
</dbReference>
<proteinExistence type="predicted"/>
<feature type="signal peptide" evidence="1">
    <location>
        <begin position="1"/>
        <end position="30"/>
    </location>
</feature>
<evidence type="ECO:0000313" key="3">
    <source>
        <dbReference type="Proteomes" id="UP001501009"/>
    </source>
</evidence>
<protein>
    <recommendedName>
        <fullName evidence="4">DUF3558 domain-containing protein</fullName>
    </recommendedName>
</protein>
<gene>
    <name evidence="2" type="ORF">GCM10022403_071000</name>
</gene>
<keyword evidence="1" id="KW-0732">Signal</keyword>
<dbReference type="Proteomes" id="UP001501009">
    <property type="component" value="Unassembled WGS sequence"/>
</dbReference>
<sequence>MVRRFSRVAAGSIAALAFGLLAACSTPTHSTPSADGGTAAAVAGTGAAGSVKTAPPSQLCTALTAGAAKRLIADARLTARVGPDKGEAPDICGYTSADRTSTLSLTPASRAYDAELSAAHNLSAHPASAGMRDVRVDPVSGLGRRAFRETAYQIQARQHITFVVWNSGARTWVLTFATTADTRTKPATVSDDKVVRVARSVTAKLPAGR</sequence>
<evidence type="ECO:0000256" key="1">
    <source>
        <dbReference type="SAM" id="SignalP"/>
    </source>
</evidence>
<reference evidence="3" key="1">
    <citation type="journal article" date="2019" name="Int. J. Syst. Evol. Microbiol.">
        <title>The Global Catalogue of Microorganisms (GCM) 10K type strain sequencing project: providing services to taxonomists for standard genome sequencing and annotation.</title>
        <authorList>
            <consortium name="The Broad Institute Genomics Platform"/>
            <consortium name="The Broad Institute Genome Sequencing Center for Infectious Disease"/>
            <person name="Wu L."/>
            <person name="Ma J."/>
        </authorList>
    </citation>
    <scope>NUCLEOTIDE SEQUENCE [LARGE SCALE GENOMIC DNA]</scope>
    <source>
        <strain evidence="3">JCM 17138</strain>
    </source>
</reference>
<evidence type="ECO:0000313" key="2">
    <source>
        <dbReference type="EMBL" id="GAA3827489.1"/>
    </source>
</evidence>
<dbReference type="EMBL" id="BAABDE010000025">
    <property type="protein sequence ID" value="GAA3827489.1"/>
    <property type="molecule type" value="Genomic_DNA"/>
</dbReference>